<dbReference type="Pfam" id="PF00155">
    <property type="entry name" value="Aminotran_1_2"/>
    <property type="match status" value="1"/>
</dbReference>
<dbReference type="GO" id="GO:0008483">
    <property type="term" value="F:transaminase activity"/>
    <property type="evidence" value="ECO:0007669"/>
    <property type="project" value="UniProtKB-KW"/>
</dbReference>
<dbReference type="CDD" id="cd00609">
    <property type="entry name" value="AAT_like"/>
    <property type="match status" value="1"/>
</dbReference>
<feature type="domain" description="Aminotransferase class I/classII large" evidence="5">
    <location>
        <begin position="24"/>
        <end position="186"/>
    </location>
</feature>
<dbReference type="PANTHER" id="PTHR42790:SF19">
    <property type="entry name" value="KYNURENINE_ALPHA-AMINOADIPATE AMINOTRANSFERASE, MITOCHONDRIAL"/>
    <property type="match status" value="1"/>
</dbReference>
<keyword evidence="3" id="KW-0808">Transferase</keyword>
<dbReference type="GO" id="GO:0030170">
    <property type="term" value="F:pyridoxal phosphate binding"/>
    <property type="evidence" value="ECO:0007669"/>
    <property type="project" value="InterPro"/>
</dbReference>
<dbReference type="InterPro" id="IPR015424">
    <property type="entry name" value="PyrdxlP-dep_Trfase"/>
</dbReference>
<dbReference type="InterPro" id="IPR050859">
    <property type="entry name" value="Class-I_PLP-dep_aminotransf"/>
</dbReference>
<dbReference type="SUPFAM" id="SSF53383">
    <property type="entry name" value="PLP-dependent transferases"/>
    <property type="match status" value="1"/>
</dbReference>
<dbReference type="Gene3D" id="3.90.1150.10">
    <property type="entry name" value="Aspartate Aminotransferase, domain 1"/>
    <property type="match status" value="1"/>
</dbReference>
<evidence type="ECO:0000256" key="2">
    <source>
        <dbReference type="ARBA" id="ARBA00022576"/>
    </source>
</evidence>
<dbReference type="EMBL" id="UINC01192568">
    <property type="protein sequence ID" value="SVE07778.1"/>
    <property type="molecule type" value="Genomic_DNA"/>
</dbReference>
<name>A0A383AKZ0_9ZZZZ</name>
<proteinExistence type="predicted"/>
<evidence type="ECO:0000256" key="4">
    <source>
        <dbReference type="ARBA" id="ARBA00022898"/>
    </source>
</evidence>
<evidence type="ECO:0000259" key="5">
    <source>
        <dbReference type="Pfam" id="PF00155"/>
    </source>
</evidence>
<accession>A0A383AKZ0</accession>
<dbReference type="InterPro" id="IPR015421">
    <property type="entry name" value="PyrdxlP-dep_Trfase_major"/>
</dbReference>
<evidence type="ECO:0000256" key="1">
    <source>
        <dbReference type="ARBA" id="ARBA00001933"/>
    </source>
</evidence>
<evidence type="ECO:0000256" key="3">
    <source>
        <dbReference type="ARBA" id="ARBA00022679"/>
    </source>
</evidence>
<feature type="non-terminal residue" evidence="6">
    <location>
        <position position="207"/>
    </location>
</feature>
<gene>
    <name evidence="6" type="ORF">METZ01_LOCUS460632</name>
</gene>
<dbReference type="AlphaFoldDB" id="A0A383AKZ0"/>
<protein>
    <recommendedName>
        <fullName evidence="5">Aminotransferase class I/classII large domain-containing protein</fullName>
    </recommendedName>
</protein>
<dbReference type="InterPro" id="IPR004839">
    <property type="entry name" value="Aminotransferase_I/II_large"/>
</dbReference>
<keyword evidence="4" id="KW-0663">Pyridoxal phosphate</keyword>
<comment type="cofactor">
    <cofactor evidence="1">
        <name>pyridoxal 5'-phosphate</name>
        <dbReference type="ChEBI" id="CHEBI:597326"/>
    </cofactor>
</comment>
<organism evidence="6">
    <name type="scientific">marine metagenome</name>
    <dbReference type="NCBI Taxonomy" id="408172"/>
    <lineage>
        <taxon>unclassified sequences</taxon>
        <taxon>metagenomes</taxon>
        <taxon>ecological metagenomes</taxon>
    </lineage>
</organism>
<dbReference type="InterPro" id="IPR015422">
    <property type="entry name" value="PyrdxlP-dep_Trfase_small"/>
</dbReference>
<reference evidence="6" key="1">
    <citation type="submission" date="2018-05" db="EMBL/GenBank/DDBJ databases">
        <authorList>
            <person name="Lanie J.A."/>
            <person name="Ng W.-L."/>
            <person name="Kazmierczak K.M."/>
            <person name="Andrzejewski T.M."/>
            <person name="Davidsen T.M."/>
            <person name="Wayne K.J."/>
            <person name="Tettelin H."/>
            <person name="Glass J.I."/>
            <person name="Rusch D."/>
            <person name="Podicherti R."/>
            <person name="Tsui H.-C.T."/>
            <person name="Winkler M.E."/>
        </authorList>
    </citation>
    <scope>NUCLEOTIDE SEQUENCE</scope>
</reference>
<evidence type="ECO:0000313" key="6">
    <source>
        <dbReference type="EMBL" id="SVE07778.1"/>
    </source>
</evidence>
<sequence>MGRRTAEPPISWLMRIKLERPRLISLAAGFTDNPTLPVAGSRRLLNELLGDTALGQAALQYGSTAGDDTLRKLTARRIRKLDGNPRGRAATYEASRTVITHGSQQFLYMATEILCDPDDIVLVEDPTYFVYLGIMQSRGVAGRGVRTNRDGIDLGHLEQVLESLKRDGNLPRLKILYLVSYYQNPTSRSTSLRVKAGALELLRRYER</sequence>
<dbReference type="GO" id="GO:1901605">
    <property type="term" value="P:alpha-amino acid metabolic process"/>
    <property type="evidence" value="ECO:0007669"/>
    <property type="project" value="TreeGrafter"/>
</dbReference>
<keyword evidence="2" id="KW-0032">Aminotransferase</keyword>
<dbReference type="PANTHER" id="PTHR42790">
    <property type="entry name" value="AMINOTRANSFERASE"/>
    <property type="match status" value="1"/>
</dbReference>
<dbReference type="Gene3D" id="3.40.640.10">
    <property type="entry name" value="Type I PLP-dependent aspartate aminotransferase-like (Major domain)"/>
    <property type="match status" value="1"/>
</dbReference>